<organism evidence="3 4">
    <name type="scientific">Streptomyces paludis</name>
    <dbReference type="NCBI Taxonomy" id="2282738"/>
    <lineage>
        <taxon>Bacteria</taxon>
        <taxon>Bacillati</taxon>
        <taxon>Actinomycetota</taxon>
        <taxon>Actinomycetes</taxon>
        <taxon>Kitasatosporales</taxon>
        <taxon>Streptomycetaceae</taxon>
        <taxon>Streptomyces</taxon>
    </lineage>
</organism>
<dbReference type="Pfam" id="PF02065">
    <property type="entry name" value="Melibiase"/>
    <property type="match status" value="1"/>
</dbReference>
<dbReference type="GO" id="GO:0004557">
    <property type="term" value="F:alpha-galactosidase activity"/>
    <property type="evidence" value="ECO:0007669"/>
    <property type="project" value="InterPro"/>
</dbReference>
<dbReference type="SUPFAM" id="SSF51445">
    <property type="entry name" value="(Trans)glycosidases"/>
    <property type="match status" value="1"/>
</dbReference>
<accession>A0A345HIG6</accession>
<proteinExistence type="predicted"/>
<dbReference type="PRINTS" id="PR00743">
    <property type="entry name" value="GLHYDRLASE36"/>
</dbReference>
<keyword evidence="1" id="KW-0378">Hydrolase</keyword>
<dbReference type="InterPro" id="IPR002252">
    <property type="entry name" value="Glyco_hydro_36"/>
</dbReference>
<dbReference type="KEGG" id="spad:DVK44_01020"/>
<keyword evidence="4" id="KW-1185">Reference proteome</keyword>
<reference evidence="4" key="1">
    <citation type="submission" date="2018-07" db="EMBL/GenBank/DDBJ databases">
        <authorList>
            <person name="Zhao J."/>
        </authorList>
    </citation>
    <scope>NUCLEOTIDE SEQUENCE [LARGE SCALE GENOMIC DNA]</scope>
    <source>
        <strain evidence="4">GSSD-12</strain>
    </source>
</reference>
<dbReference type="InterPro" id="IPR038417">
    <property type="entry name" value="Alpga-gal_N_sf"/>
</dbReference>
<evidence type="ECO:0000256" key="2">
    <source>
        <dbReference type="ARBA" id="ARBA00023295"/>
    </source>
</evidence>
<evidence type="ECO:0000256" key="1">
    <source>
        <dbReference type="ARBA" id="ARBA00022801"/>
    </source>
</evidence>
<dbReference type="InterPro" id="IPR013785">
    <property type="entry name" value="Aldolase_TIM"/>
</dbReference>
<protein>
    <submittedName>
        <fullName evidence="3">Alpha-galactosidase</fullName>
    </submittedName>
</protein>
<dbReference type="InterPro" id="IPR017853">
    <property type="entry name" value="GH"/>
</dbReference>
<dbReference type="PANTHER" id="PTHR43053:SF3">
    <property type="entry name" value="ALPHA-GALACTOSIDASE C-RELATED"/>
    <property type="match status" value="1"/>
</dbReference>
<dbReference type="PANTHER" id="PTHR43053">
    <property type="entry name" value="GLYCOSIDASE FAMILY 31"/>
    <property type="match status" value="1"/>
</dbReference>
<dbReference type="RefSeq" id="WP_114657784.1">
    <property type="nucleotide sequence ID" value="NZ_CP031194.1"/>
</dbReference>
<evidence type="ECO:0000313" key="4">
    <source>
        <dbReference type="Proteomes" id="UP000253868"/>
    </source>
</evidence>
<name>A0A345HIG6_9ACTN</name>
<dbReference type="EMBL" id="CP031194">
    <property type="protein sequence ID" value="AXG76490.1"/>
    <property type="molecule type" value="Genomic_DNA"/>
</dbReference>
<dbReference type="InterPro" id="IPR050985">
    <property type="entry name" value="Alpha-glycosidase_related"/>
</dbReference>
<dbReference type="CDD" id="cd14791">
    <property type="entry name" value="GH36"/>
    <property type="match status" value="1"/>
</dbReference>
<dbReference type="GO" id="GO:0016052">
    <property type="term" value="P:carbohydrate catabolic process"/>
    <property type="evidence" value="ECO:0007669"/>
    <property type="project" value="InterPro"/>
</dbReference>
<keyword evidence="2" id="KW-0326">Glycosidase</keyword>
<sequence length="740" mass="79820">MGRTQSAGNGGIRRGTLTGQAANHTQVTFTWGHSALETEFVTTPGGVLGMTRLARPGDPAVNPAGTGTPLPLVEISALGHGSGWSGQRFLDGALGSRLRYRGHRAVRDGDWHRLTVELHDVDTGLTAEVRYSSPDGVSVLRGEVLLRNEGEGPLVVQSVSSLLIGALPSPDALEVHRARNDWLAECRWYAEPLRDTVARLNHEAHEHDSRAALSLTGRGSWPSDGHLPMGGFTERTEEGTEPGGRGLLWQIESAAGWRWDTGDRAGSSYLALNGPTDAEHHWRERLGPGDEFTTVPAALALGDGFEGALAQLTSYRRRIRRPHRDHTALPVIFNDYMNTLMGDPTTEKLLPLIDAAAEAGAEYFCIDSGWYDDDAKGWWDSVGAWLPSGRRFPGGGIRAVLDHIRSRGMVPGLWLEPEVVGVRSPLATTLPDGAFFQRDGVRITEQGRHQLDLRHPAARAHLDATLQRIVGEWGVGYLKLDYNISVAPGTQAPGDLSPGGGLLGHARAYLDWLSAALDRYPDLVVENCASGGMRMDGASLAVAQLQSTSDQQDPLHYPPIAASAPTAVPPEQGAVWAYPQPEFGPDEISFTLGGALLGRIHLSGHLDHMSPDQLALVQEAITTYKTIRSDLPGALPFWPLGLPEWSDAWCALGLRAGDTSYLSVWRRSGSPVHTLPVPHLTGHEIHTEILHPSAPTGTVEWRPKSTELTVELPPHTPSCLLIRLTTTASGGEGAQGLADR</sequence>
<dbReference type="Gene3D" id="2.70.98.60">
    <property type="entry name" value="alpha-galactosidase from lactobacil brevis"/>
    <property type="match status" value="1"/>
</dbReference>
<gene>
    <name evidence="3" type="ORF">DVK44_01020</name>
</gene>
<evidence type="ECO:0000313" key="3">
    <source>
        <dbReference type="EMBL" id="AXG76490.1"/>
    </source>
</evidence>
<dbReference type="OrthoDB" id="9758822at2"/>
<dbReference type="Proteomes" id="UP000253868">
    <property type="component" value="Chromosome"/>
</dbReference>
<dbReference type="AlphaFoldDB" id="A0A345HIG6"/>
<dbReference type="Gene3D" id="3.20.20.70">
    <property type="entry name" value="Aldolase class I"/>
    <property type="match status" value="1"/>
</dbReference>